<keyword evidence="2" id="KW-1185">Reference proteome</keyword>
<dbReference type="AlphaFoldDB" id="E4ZIG3"/>
<name>E4ZIG3_LEPMJ</name>
<dbReference type="HOGENOM" id="CLU_2400068_0_0_1"/>
<gene>
    <name evidence="1" type="ORF">LEMA_uP060180.1</name>
</gene>
<protein>
    <submittedName>
        <fullName evidence="1">Predicted protein</fullName>
    </submittedName>
</protein>
<dbReference type="InParanoid" id="E4ZIG3"/>
<proteinExistence type="predicted"/>
<dbReference type="EMBL" id="FP929065">
    <property type="protein sequence ID" value="CBX90984.1"/>
    <property type="molecule type" value="Genomic_DNA"/>
</dbReference>
<evidence type="ECO:0000313" key="1">
    <source>
        <dbReference type="EMBL" id="CBX90984.1"/>
    </source>
</evidence>
<dbReference type="VEuPathDB" id="FungiDB:LEMA_uP060180.1"/>
<sequence length="93" mass="10556">MGSKHWVRYRYSCGPEFALPRPSNAGLLLFLGISPITALCQQDSDTNFSLGSFSRALRRVPWLERRIWQIAASDVCRDRVSDGQGREDAVRRS</sequence>
<reference evidence="2" key="1">
    <citation type="journal article" date="2011" name="Nat. Commun.">
        <title>Effector diversification within compartments of the Leptosphaeria maculans genome affected by Repeat-Induced Point mutations.</title>
        <authorList>
            <person name="Rouxel T."/>
            <person name="Grandaubert J."/>
            <person name="Hane J.K."/>
            <person name="Hoede C."/>
            <person name="van de Wouw A.P."/>
            <person name="Couloux A."/>
            <person name="Dominguez V."/>
            <person name="Anthouard V."/>
            <person name="Bally P."/>
            <person name="Bourras S."/>
            <person name="Cozijnsen A.J."/>
            <person name="Ciuffetti L.M."/>
            <person name="Degrave A."/>
            <person name="Dilmaghani A."/>
            <person name="Duret L."/>
            <person name="Fudal I."/>
            <person name="Goodwin S.B."/>
            <person name="Gout L."/>
            <person name="Glaser N."/>
            <person name="Linglin J."/>
            <person name="Kema G.H.J."/>
            <person name="Lapalu N."/>
            <person name="Lawrence C.B."/>
            <person name="May K."/>
            <person name="Meyer M."/>
            <person name="Ollivier B."/>
            <person name="Poulain J."/>
            <person name="Schoch C.L."/>
            <person name="Simon A."/>
            <person name="Spatafora J.W."/>
            <person name="Stachowiak A."/>
            <person name="Turgeon B.G."/>
            <person name="Tyler B.M."/>
            <person name="Vincent D."/>
            <person name="Weissenbach J."/>
            <person name="Amselem J."/>
            <person name="Quesneville H."/>
            <person name="Oliver R.P."/>
            <person name="Wincker P."/>
            <person name="Balesdent M.-H."/>
            <person name="Howlett B.J."/>
        </authorList>
    </citation>
    <scope>NUCLEOTIDE SEQUENCE [LARGE SCALE GENOMIC DNA]</scope>
    <source>
        <strain evidence="2">JN3 / isolate v23.1.3 / race Av1-4-5-6-7-8</strain>
    </source>
</reference>
<evidence type="ECO:0000313" key="2">
    <source>
        <dbReference type="Proteomes" id="UP000002668"/>
    </source>
</evidence>
<accession>E4ZIG3</accession>
<dbReference type="Proteomes" id="UP000002668">
    <property type="component" value="Genome"/>
</dbReference>
<organism evidence="2">
    <name type="scientific">Leptosphaeria maculans (strain JN3 / isolate v23.1.3 / race Av1-4-5-6-7-8)</name>
    <name type="common">Blackleg fungus</name>
    <name type="synonym">Phoma lingam</name>
    <dbReference type="NCBI Taxonomy" id="985895"/>
    <lineage>
        <taxon>Eukaryota</taxon>
        <taxon>Fungi</taxon>
        <taxon>Dikarya</taxon>
        <taxon>Ascomycota</taxon>
        <taxon>Pezizomycotina</taxon>
        <taxon>Dothideomycetes</taxon>
        <taxon>Pleosporomycetidae</taxon>
        <taxon>Pleosporales</taxon>
        <taxon>Pleosporineae</taxon>
        <taxon>Leptosphaeriaceae</taxon>
        <taxon>Plenodomus</taxon>
        <taxon>Plenodomus lingam/Leptosphaeria maculans species complex</taxon>
    </lineage>
</organism>